<keyword evidence="3" id="KW-1185">Reference proteome</keyword>
<sequence>MSEMASSSQTGFNMQYLDRSAMLHSSYTQKTNPLFAGLITPPDTPIRSVDSSAPQSPTSSTLEASRDFRSTNNVQRAMEALSVAIRSASVESFGQDASVASSAAVSPSVALFDLENVREDIYSIVEHTVEAKMSDAMGPLRLHTDKLHREHSDIREQNDTLSRQIDLHYRTIEQNVEEFRSQSKTMNTLIRAQADQSKIMSTMIGAQADMLGHLSQLINNLPVAINQVVHNAVQQQTQLAIRDIMFSQQQAMFSGSDILLQVKSRLYTFIQEAVQI</sequence>
<gene>
    <name evidence="2" type="ORF">A9Z42_0081210</name>
</gene>
<dbReference type="OrthoDB" id="3903267at2759"/>
<evidence type="ECO:0000313" key="2">
    <source>
        <dbReference type="EMBL" id="OTA07226.1"/>
    </source>
</evidence>
<organism evidence="2 3">
    <name type="scientific">Trichoderma parareesei</name>
    <name type="common">Filamentous fungus</name>
    <dbReference type="NCBI Taxonomy" id="858221"/>
    <lineage>
        <taxon>Eukaryota</taxon>
        <taxon>Fungi</taxon>
        <taxon>Dikarya</taxon>
        <taxon>Ascomycota</taxon>
        <taxon>Pezizomycotina</taxon>
        <taxon>Sordariomycetes</taxon>
        <taxon>Hypocreomycetidae</taxon>
        <taxon>Hypocreales</taxon>
        <taxon>Hypocreaceae</taxon>
        <taxon>Trichoderma</taxon>
    </lineage>
</organism>
<dbReference type="AlphaFoldDB" id="A0A2H2ZZF2"/>
<comment type="caution">
    <text evidence="2">The sequence shown here is derived from an EMBL/GenBank/DDBJ whole genome shotgun (WGS) entry which is preliminary data.</text>
</comment>
<evidence type="ECO:0000256" key="1">
    <source>
        <dbReference type="SAM" id="MobiDB-lite"/>
    </source>
</evidence>
<protein>
    <submittedName>
        <fullName evidence="2">Uncharacterized protein</fullName>
    </submittedName>
</protein>
<feature type="compositionally biased region" description="Polar residues" evidence="1">
    <location>
        <begin position="49"/>
        <end position="63"/>
    </location>
</feature>
<reference evidence="2 3" key="1">
    <citation type="journal article" date="2015" name="Genome Announc.">
        <title>Genome sequence and annotation of Trichoderma parareesei, the ancestor of the cellulase producer Trichoderma reesei.</title>
        <authorList>
            <person name="Yang D."/>
            <person name="Pomraning K."/>
            <person name="Kopchinskiy A."/>
            <person name="Karimi Aghcheh R."/>
            <person name="Atanasova L."/>
            <person name="Chenthamara K."/>
            <person name="Baker S.E."/>
            <person name="Zhang R."/>
            <person name="Shen Q."/>
            <person name="Freitag M."/>
            <person name="Kubicek C.P."/>
            <person name="Druzhinina I.S."/>
        </authorList>
    </citation>
    <scope>NUCLEOTIDE SEQUENCE [LARGE SCALE GENOMIC DNA]</scope>
    <source>
        <strain evidence="2 3">CBS 125925</strain>
    </source>
</reference>
<name>A0A2H2ZZF2_TRIPA</name>
<dbReference type="Proteomes" id="UP000219286">
    <property type="component" value="Unassembled WGS sequence"/>
</dbReference>
<proteinExistence type="predicted"/>
<feature type="region of interest" description="Disordered" evidence="1">
    <location>
        <begin position="36"/>
        <end position="69"/>
    </location>
</feature>
<evidence type="ECO:0000313" key="3">
    <source>
        <dbReference type="Proteomes" id="UP000219286"/>
    </source>
</evidence>
<accession>A0A2H2ZZF2</accession>
<dbReference type="EMBL" id="LFMI01000759">
    <property type="protein sequence ID" value="OTA07226.1"/>
    <property type="molecule type" value="Genomic_DNA"/>
</dbReference>